<gene>
    <name evidence="2" type="ORF">LX32DRAFT_655228</name>
</gene>
<dbReference type="Gene3D" id="3.30.420.10">
    <property type="entry name" value="Ribonuclease H-like superfamily/Ribonuclease H"/>
    <property type="match status" value="1"/>
</dbReference>
<comment type="caution">
    <text evidence="2">The sequence shown here is derived from an EMBL/GenBank/DDBJ whole genome shotgun (WGS) entry which is preliminary data.</text>
</comment>
<feature type="domain" description="Gfd2/YDR514C-like C-terminal" evidence="1">
    <location>
        <begin position="82"/>
        <end position="163"/>
    </location>
</feature>
<dbReference type="InterPro" id="IPR036397">
    <property type="entry name" value="RNaseH_sf"/>
</dbReference>
<dbReference type="InterPro" id="IPR040151">
    <property type="entry name" value="Gfd2/YDR514C-like"/>
</dbReference>
<accession>A0AAD9HCD6</accession>
<reference evidence="2" key="1">
    <citation type="submission" date="2021-06" db="EMBL/GenBank/DDBJ databases">
        <title>Comparative genomics, transcriptomics and evolutionary studies reveal genomic signatures of adaptation to plant cell wall in hemibiotrophic fungi.</title>
        <authorList>
            <consortium name="DOE Joint Genome Institute"/>
            <person name="Baroncelli R."/>
            <person name="Diaz J.F."/>
            <person name="Benocci T."/>
            <person name="Peng M."/>
            <person name="Battaglia E."/>
            <person name="Haridas S."/>
            <person name="Andreopoulos W."/>
            <person name="Labutti K."/>
            <person name="Pangilinan J."/>
            <person name="Floch G.L."/>
            <person name="Makela M.R."/>
            <person name="Henrissat B."/>
            <person name="Grigoriev I.V."/>
            <person name="Crouch J.A."/>
            <person name="De Vries R.P."/>
            <person name="Sukno S.A."/>
            <person name="Thon M.R."/>
        </authorList>
    </citation>
    <scope>NUCLEOTIDE SEQUENCE</scope>
    <source>
        <strain evidence="2">MAFF235873</strain>
    </source>
</reference>
<protein>
    <recommendedName>
        <fullName evidence="1">Gfd2/YDR514C-like C-terminal domain-containing protein</fullName>
    </recommendedName>
</protein>
<dbReference type="InterPro" id="IPR012337">
    <property type="entry name" value="RNaseH-like_sf"/>
</dbReference>
<organism evidence="2 3">
    <name type="scientific">Colletotrichum zoysiae</name>
    <dbReference type="NCBI Taxonomy" id="1216348"/>
    <lineage>
        <taxon>Eukaryota</taxon>
        <taxon>Fungi</taxon>
        <taxon>Dikarya</taxon>
        <taxon>Ascomycota</taxon>
        <taxon>Pezizomycotina</taxon>
        <taxon>Sordariomycetes</taxon>
        <taxon>Hypocreomycetidae</taxon>
        <taxon>Glomerellales</taxon>
        <taxon>Glomerellaceae</taxon>
        <taxon>Colletotrichum</taxon>
        <taxon>Colletotrichum graminicola species complex</taxon>
    </lineage>
</organism>
<dbReference type="Proteomes" id="UP001232148">
    <property type="component" value="Unassembled WGS sequence"/>
</dbReference>
<proteinExistence type="predicted"/>
<dbReference type="EMBL" id="MU842930">
    <property type="protein sequence ID" value="KAK2025757.1"/>
    <property type="molecule type" value="Genomic_DNA"/>
</dbReference>
<dbReference type="PANTHER" id="PTHR28083:SF1">
    <property type="entry name" value="GOOD FOR FULL DBP5 ACTIVITY PROTEIN 2"/>
    <property type="match status" value="1"/>
</dbReference>
<evidence type="ECO:0000259" key="1">
    <source>
        <dbReference type="Pfam" id="PF21762"/>
    </source>
</evidence>
<dbReference type="GO" id="GO:0003676">
    <property type="term" value="F:nucleic acid binding"/>
    <property type="evidence" value="ECO:0007669"/>
    <property type="project" value="InterPro"/>
</dbReference>
<keyword evidence="3" id="KW-1185">Reference proteome</keyword>
<dbReference type="SUPFAM" id="SSF53098">
    <property type="entry name" value="Ribonuclease H-like"/>
    <property type="match status" value="1"/>
</dbReference>
<sequence>MEELKAVPWPLPGITRHGLSVLLEVLGLDYPAWKSPALRDTVIIAIDFEGTNTIRSGFALEDNSQVGFAILDTKDLRQSHIPEDRNVIFVGHGIVNELHVLRALGFKFELPPSGMLDTSRIASEVFGRWRGSLGDLLGALGCPFGRLHVAGNDANFTLRALLLLAEKWCISQNKYDELLDILHDISTFPSYVDPKIEAATKREKRLLKSRKHQSKSWSTEKQDQIRAARETRRLEAWSMF</sequence>
<dbReference type="AlphaFoldDB" id="A0AAD9HCD6"/>
<name>A0AAD9HCD6_9PEZI</name>
<evidence type="ECO:0000313" key="2">
    <source>
        <dbReference type="EMBL" id="KAK2025757.1"/>
    </source>
</evidence>
<dbReference type="PANTHER" id="PTHR28083">
    <property type="entry name" value="GOOD FOR FULL DBP5 ACTIVITY PROTEIN 2"/>
    <property type="match status" value="1"/>
</dbReference>
<evidence type="ECO:0000313" key="3">
    <source>
        <dbReference type="Proteomes" id="UP001232148"/>
    </source>
</evidence>
<dbReference type="Pfam" id="PF21762">
    <property type="entry name" value="DEDDh_C"/>
    <property type="match status" value="1"/>
</dbReference>
<dbReference type="InterPro" id="IPR048519">
    <property type="entry name" value="Gfd2/YDR514C-like_C"/>
</dbReference>